<organism evidence="2 3">
    <name type="scientific">Sphingomonas bacterium</name>
    <dbReference type="NCBI Taxonomy" id="1895847"/>
    <lineage>
        <taxon>Bacteria</taxon>
        <taxon>Pseudomonadati</taxon>
        <taxon>Pseudomonadota</taxon>
        <taxon>Alphaproteobacteria</taxon>
        <taxon>Sphingomonadales</taxon>
        <taxon>Sphingomonadaceae</taxon>
        <taxon>Sphingomonas</taxon>
    </lineage>
</organism>
<dbReference type="PIRSF" id="PIRSF031900">
    <property type="entry name" value="UCP031900"/>
    <property type="match status" value="1"/>
</dbReference>
<proteinExistence type="predicted"/>
<evidence type="ECO:0000313" key="2">
    <source>
        <dbReference type="EMBL" id="HCB75957.1"/>
    </source>
</evidence>
<dbReference type="SUPFAM" id="SSF63825">
    <property type="entry name" value="YWTD domain"/>
    <property type="match status" value="1"/>
</dbReference>
<feature type="domain" description="Phytase-like" evidence="1">
    <location>
        <begin position="69"/>
        <end position="311"/>
    </location>
</feature>
<dbReference type="InterPro" id="IPR027372">
    <property type="entry name" value="Phytase-like_dom"/>
</dbReference>
<reference evidence="2 3" key="1">
    <citation type="journal article" date="2018" name="Nat. Biotechnol.">
        <title>A standardized bacterial taxonomy based on genome phylogeny substantially revises the tree of life.</title>
        <authorList>
            <person name="Parks D.H."/>
            <person name="Chuvochina M."/>
            <person name="Waite D.W."/>
            <person name="Rinke C."/>
            <person name="Skarshewski A."/>
            <person name="Chaumeil P.A."/>
            <person name="Hugenholtz P."/>
        </authorList>
    </citation>
    <scope>NUCLEOTIDE SEQUENCE [LARGE SCALE GENOMIC DNA]</scope>
    <source>
        <strain evidence="2">UBA9015</strain>
    </source>
</reference>
<dbReference type="EMBL" id="DOYJ01000205">
    <property type="protein sequence ID" value="HCB75957.1"/>
    <property type="molecule type" value="Genomic_DNA"/>
</dbReference>
<dbReference type="AlphaFoldDB" id="A0A3D0WB27"/>
<comment type="caution">
    <text evidence="2">The sequence shown here is derived from an EMBL/GenBank/DDBJ whole genome shotgun (WGS) entry which is preliminary data.</text>
</comment>
<gene>
    <name evidence="2" type="ORF">DEP91_07245</name>
</gene>
<dbReference type="InterPro" id="IPR014567">
    <property type="entry name" value="UCP031900"/>
</dbReference>
<dbReference type="Pfam" id="PF13449">
    <property type="entry name" value="Phytase-like"/>
    <property type="match status" value="1"/>
</dbReference>
<evidence type="ECO:0000313" key="3">
    <source>
        <dbReference type="Proteomes" id="UP000262699"/>
    </source>
</evidence>
<dbReference type="Proteomes" id="UP000262699">
    <property type="component" value="Unassembled WGS sequence"/>
</dbReference>
<protein>
    <recommendedName>
        <fullName evidence="1">Phytase-like domain-containing protein</fullName>
    </recommendedName>
</protein>
<evidence type="ECO:0000259" key="1">
    <source>
        <dbReference type="Pfam" id="PF13449"/>
    </source>
</evidence>
<accession>A0A3D0WB27</accession>
<name>A0A3D0WB27_9SPHN</name>
<sequence length="327" mass="35365">MRIPLSVLLCLIFVQDYSGDARLPLPLAPPLANTVRGERVDLYPGNPARRRIGALTFLDGIILKETGRGIGGYSALVVAGTRITTISDGGTVLAFDWLGGERLANVRYASLTDGPGRGWSKLDRDTESLARDPATGTMWVGYERANAIWRYTPDLSHATGHVAPSAMSRWEDNGGPESLVKLADGRFLTIAETPADAGPGLRHGIVFSGDPVVRGTRQFAFSYRPPAGTHPSDATELPDGRILVLNRGVALPHGLYNILTVIDRDAIRPGAVVSGREVARLEAPAIHDNFEGVAATLDRGHTILWLISDDNQFFLQRTLLLKFQLDG</sequence>